<dbReference type="PIRSF" id="PIRSF016557">
    <property type="entry name" value="Caps_synth_CpsB"/>
    <property type="match status" value="1"/>
</dbReference>
<dbReference type="KEGG" id="tro:trd_1382"/>
<organism evidence="5 6">
    <name type="scientific">Thermomicrobium roseum (strain ATCC 27502 / DSM 5159 / P-2)</name>
    <dbReference type="NCBI Taxonomy" id="309801"/>
    <lineage>
        <taxon>Bacteria</taxon>
        <taxon>Pseudomonadati</taxon>
        <taxon>Thermomicrobiota</taxon>
        <taxon>Thermomicrobia</taxon>
        <taxon>Thermomicrobiales</taxon>
        <taxon>Thermomicrobiaceae</taxon>
        <taxon>Thermomicrobium</taxon>
    </lineage>
</organism>
<protein>
    <recommendedName>
        <fullName evidence="2">protein-tyrosine-phosphatase</fullName>
        <ecNumber evidence="2">3.1.3.48</ecNumber>
    </recommendedName>
</protein>
<dbReference type="Proteomes" id="UP000000447">
    <property type="component" value="Chromosome"/>
</dbReference>
<dbReference type="SUPFAM" id="SSF89550">
    <property type="entry name" value="PHP domain-like"/>
    <property type="match status" value="1"/>
</dbReference>
<dbReference type="Pfam" id="PF19567">
    <property type="entry name" value="CpsB_CapC"/>
    <property type="match status" value="1"/>
</dbReference>
<evidence type="ECO:0000256" key="1">
    <source>
        <dbReference type="ARBA" id="ARBA00005750"/>
    </source>
</evidence>
<dbReference type="HOGENOM" id="CLU_085966_1_0_0"/>
<dbReference type="GO" id="GO:0004725">
    <property type="term" value="F:protein tyrosine phosphatase activity"/>
    <property type="evidence" value="ECO:0007669"/>
    <property type="project" value="UniProtKB-EC"/>
</dbReference>
<name>B9L2H9_THERP</name>
<dbReference type="eggNOG" id="COG4464">
    <property type="taxonomic scope" value="Bacteria"/>
</dbReference>
<sequence>MDIHTHVLPGIDDGARDIEQALAMLRVAAADGTQIVVATPHARRTDVAQVVAAVERLQEAIDRQSLPLQLASGMEEQLWPDLVDRLLVGTALTLCGTRWVLVELPDWTAWPSDLTDRLLELRAAGFRPILAHVERYGPIQRQPERLLEAIATGALIQVNADSLFGQNGYAAQQVALRLIRAGAVSVLASDAHHPEWRAPRLRPAFERLAALFGEEVVSRLQANAVAVVRDQDVASPSPDPDMLSTSMTLLERVRAWVGF</sequence>
<dbReference type="PANTHER" id="PTHR39181">
    <property type="entry name" value="TYROSINE-PROTEIN PHOSPHATASE YWQE"/>
    <property type="match status" value="1"/>
</dbReference>
<gene>
    <name evidence="5" type="ordered locus">trd_1382</name>
</gene>
<dbReference type="STRING" id="309801.trd_1382"/>
<evidence type="ECO:0000256" key="3">
    <source>
        <dbReference type="ARBA" id="ARBA00022801"/>
    </source>
</evidence>
<evidence type="ECO:0000313" key="6">
    <source>
        <dbReference type="Proteomes" id="UP000000447"/>
    </source>
</evidence>
<keyword evidence="3" id="KW-0378">Hydrolase</keyword>
<reference evidence="5 6" key="1">
    <citation type="journal article" date="2009" name="PLoS ONE">
        <title>Complete genome sequence of the aerobic CO-oxidizing thermophile Thermomicrobium roseum.</title>
        <authorList>
            <person name="Wu D."/>
            <person name="Raymond J."/>
            <person name="Wu M."/>
            <person name="Chatterji S."/>
            <person name="Ren Q."/>
            <person name="Graham J.E."/>
            <person name="Bryant D.A."/>
            <person name="Robb F."/>
            <person name="Colman A."/>
            <person name="Tallon L.J."/>
            <person name="Badger J.H."/>
            <person name="Madupu R."/>
            <person name="Ward N.L."/>
            <person name="Eisen J.A."/>
        </authorList>
    </citation>
    <scope>NUCLEOTIDE SEQUENCE [LARGE SCALE GENOMIC DNA]</scope>
    <source>
        <strain evidence="6">ATCC 27502 / DSM 5159 / P-2</strain>
    </source>
</reference>
<comment type="catalytic activity">
    <reaction evidence="4">
        <text>O-phospho-L-tyrosyl-[protein] + H2O = L-tyrosyl-[protein] + phosphate</text>
        <dbReference type="Rhea" id="RHEA:10684"/>
        <dbReference type="Rhea" id="RHEA-COMP:10136"/>
        <dbReference type="Rhea" id="RHEA-COMP:20101"/>
        <dbReference type="ChEBI" id="CHEBI:15377"/>
        <dbReference type="ChEBI" id="CHEBI:43474"/>
        <dbReference type="ChEBI" id="CHEBI:46858"/>
        <dbReference type="ChEBI" id="CHEBI:61978"/>
        <dbReference type="EC" id="3.1.3.48"/>
    </reaction>
</comment>
<dbReference type="PANTHER" id="PTHR39181:SF1">
    <property type="entry name" value="TYROSINE-PROTEIN PHOSPHATASE YWQE"/>
    <property type="match status" value="1"/>
</dbReference>
<keyword evidence="6" id="KW-1185">Reference proteome</keyword>
<dbReference type="InterPro" id="IPR016667">
    <property type="entry name" value="Caps_polysacc_synth_CpsB/CapC"/>
</dbReference>
<dbReference type="EC" id="3.1.3.48" evidence="2"/>
<dbReference type="GO" id="GO:0030145">
    <property type="term" value="F:manganese ion binding"/>
    <property type="evidence" value="ECO:0007669"/>
    <property type="project" value="InterPro"/>
</dbReference>
<dbReference type="EMBL" id="CP001275">
    <property type="protein sequence ID" value="ACM05480.1"/>
    <property type="molecule type" value="Genomic_DNA"/>
</dbReference>
<accession>B9L2H9</accession>
<proteinExistence type="inferred from homology"/>
<comment type="similarity">
    <text evidence="1">Belongs to the metallo-dependent hydrolases superfamily. CpsB/CapC family.</text>
</comment>
<dbReference type="AlphaFoldDB" id="B9L2H9"/>
<evidence type="ECO:0000313" key="5">
    <source>
        <dbReference type="EMBL" id="ACM05480.1"/>
    </source>
</evidence>
<evidence type="ECO:0000256" key="4">
    <source>
        <dbReference type="ARBA" id="ARBA00051722"/>
    </source>
</evidence>
<evidence type="ECO:0000256" key="2">
    <source>
        <dbReference type="ARBA" id="ARBA00013064"/>
    </source>
</evidence>
<dbReference type="InterPro" id="IPR016195">
    <property type="entry name" value="Pol/histidinol_Pase-like"/>
</dbReference>
<dbReference type="Gene3D" id="3.20.20.140">
    <property type="entry name" value="Metal-dependent hydrolases"/>
    <property type="match status" value="1"/>
</dbReference>